<protein>
    <submittedName>
        <fullName evidence="9">Binding-protein-dependent transport system inner membrane protein</fullName>
    </submittedName>
</protein>
<dbReference type="Gene3D" id="1.10.3720.10">
    <property type="entry name" value="MetI-like"/>
    <property type="match status" value="1"/>
</dbReference>
<evidence type="ECO:0000256" key="6">
    <source>
        <dbReference type="ARBA" id="ARBA00023136"/>
    </source>
</evidence>
<comment type="similarity">
    <text evidence="7">Belongs to the binding-protein-dependent transport system permease family.</text>
</comment>
<dbReference type="RefSeq" id="WP_055656491.1">
    <property type="nucleotide sequence ID" value="NZ_CABIXC010000007.1"/>
</dbReference>
<dbReference type="GO" id="GO:0055085">
    <property type="term" value="P:transmembrane transport"/>
    <property type="evidence" value="ECO:0007669"/>
    <property type="project" value="InterPro"/>
</dbReference>
<dbReference type="Pfam" id="PF00528">
    <property type="entry name" value="BPD_transp_1"/>
    <property type="match status" value="1"/>
</dbReference>
<feature type="domain" description="ABC transmembrane type-1" evidence="8">
    <location>
        <begin position="74"/>
        <end position="269"/>
    </location>
</feature>
<evidence type="ECO:0000256" key="1">
    <source>
        <dbReference type="ARBA" id="ARBA00004651"/>
    </source>
</evidence>
<feature type="transmembrane region" description="Helical" evidence="7">
    <location>
        <begin position="12"/>
        <end position="35"/>
    </location>
</feature>
<evidence type="ECO:0000256" key="5">
    <source>
        <dbReference type="ARBA" id="ARBA00022989"/>
    </source>
</evidence>
<dbReference type="GO" id="GO:0005886">
    <property type="term" value="C:plasma membrane"/>
    <property type="evidence" value="ECO:0007669"/>
    <property type="project" value="UniProtKB-SubCell"/>
</dbReference>
<evidence type="ECO:0000256" key="7">
    <source>
        <dbReference type="RuleBase" id="RU363032"/>
    </source>
</evidence>
<evidence type="ECO:0000256" key="3">
    <source>
        <dbReference type="ARBA" id="ARBA00022475"/>
    </source>
</evidence>
<evidence type="ECO:0000313" key="9">
    <source>
        <dbReference type="EMBL" id="CUO52325.1"/>
    </source>
</evidence>
<keyword evidence="4 7" id="KW-0812">Transmembrane</keyword>
<dbReference type="InterPro" id="IPR035906">
    <property type="entry name" value="MetI-like_sf"/>
</dbReference>
<evidence type="ECO:0000259" key="8">
    <source>
        <dbReference type="PROSITE" id="PS50928"/>
    </source>
</evidence>
<sequence>MSEGKRKKLISSALVYLVLTVILIIAIFPVLYTILGSFKGNMELLTEGNRLFPRKFVLDNYIQAWNLADFEKYTVNSVFMSGTIVIGTIVTSTIAGYVFERGDFPGKNLLFGLVISSMFVSLGSLTLYPTFVIAKFFGINKSLWGVIVIRVFGLNVTNLFITRSYIRSISREIDESAKVDGCSFFGIYRRIIFPLLKPLIATIAILEFRHSWNDYLMPMVFTLSNPDRMPLIVGIMNLKGSGEAASSWNLMLAGSSIALIPMIIVYLIFNRYFIEGLTAGSVKG</sequence>
<feature type="transmembrane region" description="Helical" evidence="7">
    <location>
        <begin position="110"/>
        <end position="131"/>
    </location>
</feature>
<name>A0A174FW57_9FIRM</name>
<dbReference type="EMBL" id="CYZE01000007">
    <property type="protein sequence ID" value="CUO52325.1"/>
    <property type="molecule type" value="Genomic_DNA"/>
</dbReference>
<dbReference type="SUPFAM" id="SSF161098">
    <property type="entry name" value="MetI-like"/>
    <property type="match status" value="1"/>
</dbReference>
<evidence type="ECO:0000256" key="4">
    <source>
        <dbReference type="ARBA" id="ARBA00022692"/>
    </source>
</evidence>
<dbReference type="PANTHER" id="PTHR43744">
    <property type="entry name" value="ABC TRANSPORTER PERMEASE PROTEIN MG189-RELATED-RELATED"/>
    <property type="match status" value="1"/>
</dbReference>
<organism evidence="9 10">
    <name type="scientific">Hungatella hathewayi</name>
    <dbReference type="NCBI Taxonomy" id="154046"/>
    <lineage>
        <taxon>Bacteria</taxon>
        <taxon>Bacillati</taxon>
        <taxon>Bacillota</taxon>
        <taxon>Clostridia</taxon>
        <taxon>Lachnospirales</taxon>
        <taxon>Lachnospiraceae</taxon>
        <taxon>Hungatella</taxon>
    </lineage>
</organism>
<evidence type="ECO:0000313" key="10">
    <source>
        <dbReference type="Proteomes" id="UP000095651"/>
    </source>
</evidence>
<evidence type="ECO:0000256" key="2">
    <source>
        <dbReference type="ARBA" id="ARBA00022448"/>
    </source>
</evidence>
<dbReference type="PROSITE" id="PS50928">
    <property type="entry name" value="ABC_TM1"/>
    <property type="match status" value="1"/>
</dbReference>
<feature type="transmembrane region" description="Helical" evidence="7">
    <location>
        <begin position="187"/>
        <end position="206"/>
    </location>
</feature>
<accession>A0A174FW57</accession>
<feature type="transmembrane region" description="Helical" evidence="7">
    <location>
        <begin position="143"/>
        <end position="166"/>
    </location>
</feature>
<dbReference type="AlphaFoldDB" id="A0A174FW57"/>
<dbReference type="InterPro" id="IPR000515">
    <property type="entry name" value="MetI-like"/>
</dbReference>
<dbReference type="CDD" id="cd06261">
    <property type="entry name" value="TM_PBP2"/>
    <property type="match status" value="1"/>
</dbReference>
<comment type="subcellular location">
    <subcellularLocation>
        <location evidence="1 7">Cell membrane</location>
        <topology evidence="1 7">Multi-pass membrane protein</topology>
    </subcellularLocation>
</comment>
<reference evidence="9 10" key="1">
    <citation type="submission" date="2015-09" db="EMBL/GenBank/DDBJ databases">
        <authorList>
            <consortium name="Pathogen Informatics"/>
        </authorList>
    </citation>
    <scope>NUCLEOTIDE SEQUENCE [LARGE SCALE GENOMIC DNA]</scope>
    <source>
        <strain evidence="9 10">2789STDY5608850</strain>
    </source>
</reference>
<feature type="transmembrane region" description="Helical" evidence="7">
    <location>
        <begin position="248"/>
        <end position="269"/>
    </location>
</feature>
<keyword evidence="5 7" id="KW-1133">Transmembrane helix</keyword>
<gene>
    <name evidence="9" type="primary">ycjP_58</name>
    <name evidence="9" type="ORF">ERS852407_03094</name>
</gene>
<keyword evidence="6 7" id="KW-0472">Membrane</keyword>
<dbReference type="PANTHER" id="PTHR43744:SF8">
    <property type="entry name" value="SN-GLYCEROL-3-PHOSPHATE TRANSPORT SYSTEM PERMEASE PROTEIN UGPE"/>
    <property type="match status" value="1"/>
</dbReference>
<feature type="transmembrane region" description="Helical" evidence="7">
    <location>
        <begin position="78"/>
        <end position="98"/>
    </location>
</feature>
<dbReference type="Proteomes" id="UP000095651">
    <property type="component" value="Unassembled WGS sequence"/>
</dbReference>
<keyword evidence="2 7" id="KW-0813">Transport</keyword>
<proteinExistence type="inferred from homology"/>
<keyword evidence="3" id="KW-1003">Cell membrane</keyword>